<dbReference type="PANTHER" id="PTHR39085:SF1">
    <property type="entry name" value="SLL0924 PROTEIN"/>
    <property type="match status" value="1"/>
</dbReference>
<dbReference type="RefSeq" id="WP_190943477.1">
    <property type="nucleotide sequence ID" value="NZ_JACJSI010000072.1"/>
</dbReference>
<evidence type="ECO:0000256" key="2">
    <source>
        <dbReference type="SAM" id="Phobius"/>
    </source>
</evidence>
<feature type="region of interest" description="Disordered" evidence="1">
    <location>
        <begin position="179"/>
        <end position="213"/>
    </location>
</feature>
<evidence type="ECO:0000313" key="4">
    <source>
        <dbReference type="Proteomes" id="UP000623440"/>
    </source>
</evidence>
<dbReference type="Pfam" id="PF09988">
    <property type="entry name" value="DUF2227"/>
    <property type="match status" value="1"/>
</dbReference>
<dbReference type="InterPro" id="IPR019250">
    <property type="entry name" value="DUF2227_metal-bd"/>
</dbReference>
<name>A0ABR8DWU8_9NOSO</name>
<organism evidence="3 4">
    <name type="scientific">Nostoc flagelliforme FACHB-838</name>
    <dbReference type="NCBI Taxonomy" id="2692904"/>
    <lineage>
        <taxon>Bacteria</taxon>
        <taxon>Bacillati</taxon>
        <taxon>Cyanobacteriota</taxon>
        <taxon>Cyanophyceae</taxon>
        <taxon>Nostocales</taxon>
        <taxon>Nostocaceae</taxon>
        <taxon>Nostoc</taxon>
    </lineage>
</organism>
<feature type="compositionally biased region" description="Basic residues" evidence="1">
    <location>
        <begin position="179"/>
        <end position="194"/>
    </location>
</feature>
<evidence type="ECO:0000313" key="3">
    <source>
        <dbReference type="EMBL" id="MBD2532874.1"/>
    </source>
</evidence>
<keyword evidence="2" id="KW-0472">Membrane</keyword>
<reference evidence="3 4" key="1">
    <citation type="journal article" date="2020" name="ISME J.">
        <title>Comparative genomics reveals insights into cyanobacterial evolution and habitat adaptation.</title>
        <authorList>
            <person name="Chen M.Y."/>
            <person name="Teng W.K."/>
            <person name="Zhao L."/>
            <person name="Hu C.X."/>
            <person name="Zhou Y.K."/>
            <person name="Han B.P."/>
            <person name="Song L.R."/>
            <person name="Shu W.S."/>
        </authorList>
    </citation>
    <scope>NUCLEOTIDE SEQUENCE [LARGE SCALE GENOMIC DNA]</scope>
    <source>
        <strain evidence="3 4">FACHB-838</strain>
    </source>
</reference>
<sequence>MPSGRTHDRITMYALPFVAGVTFWQTHSSNATLLVAGGFLFGGLMFGPDLDIYSVQFQRWGFLRWIWLPYQKSLRHRSFLSHGPIIGTILRILYLGCLLAILAIVVLTIAQRLWNLSFTWQDLGQTVGRWLMQYDTEYIALFLGLELGAMSHSLSDWGGSAYKRFQKQGIRGLLPSGKIKKRKVTSRGSRRATVSRKSNGRTTKDKGQMTNDK</sequence>
<feature type="compositionally biased region" description="Basic and acidic residues" evidence="1">
    <location>
        <begin position="202"/>
        <end position="213"/>
    </location>
</feature>
<keyword evidence="4" id="KW-1185">Reference proteome</keyword>
<comment type="caution">
    <text evidence="3">The sequence shown here is derived from an EMBL/GenBank/DDBJ whole genome shotgun (WGS) entry which is preliminary data.</text>
</comment>
<dbReference type="EMBL" id="JACJSI010000072">
    <property type="protein sequence ID" value="MBD2532874.1"/>
    <property type="molecule type" value="Genomic_DNA"/>
</dbReference>
<keyword evidence="2" id="KW-0812">Transmembrane</keyword>
<evidence type="ECO:0000256" key="1">
    <source>
        <dbReference type="SAM" id="MobiDB-lite"/>
    </source>
</evidence>
<protein>
    <submittedName>
        <fullName evidence="3">Metal-binding protein</fullName>
    </submittedName>
</protein>
<accession>A0ABR8DWU8</accession>
<dbReference type="Proteomes" id="UP000623440">
    <property type="component" value="Unassembled WGS sequence"/>
</dbReference>
<keyword evidence="2" id="KW-1133">Transmembrane helix</keyword>
<proteinExistence type="predicted"/>
<feature type="transmembrane region" description="Helical" evidence="2">
    <location>
        <begin position="92"/>
        <end position="114"/>
    </location>
</feature>
<dbReference type="PANTHER" id="PTHR39085">
    <property type="entry name" value="SLL0924 PROTEIN"/>
    <property type="match status" value="1"/>
</dbReference>
<gene>
    <name evidence="3" type="ORF">H6G97_26125</name>
</gene>